<feature type="compositionally biased region" description="Polar residues" evidence="1">
    <location>
        <begin position="812"/>
        <end position="824"/>
    </location>
</feature>
<feature type="compositionally biased region" description="Polar residues" evidence="1">
    <location>
        <begin position="1687"/>
        <end position="1696"/>
    </location>
</feature>
<feature type="compositionally biased region" description="Basic and acidic residues" evidence="1">
    <location>
        <begin position="1783"/>
        <end position="1797"/>
    </location>
</feature>
<feature type="compositionally biased region" description="Basic and acidic residues" evidence="1">
    <location>
        <begin position="762"/>
        <end position="772"/>
    </location>
</feature>
<feature type="compositionally biased region" description="Basic and acidic residues" evidence="1">
    <location>
        <begin position="1874"/>
        <end position="1892"/>
    </location>
</feature>
<feature type="compositionally biased region" description="Basic residues" evidence="1">
    <location>
        <begin position="1665"/>
        <end position="1676"/>
    </location>
</feature>
<feature type="compositionally biased region" description="Basic residues" evidence="1">
    <location>
        <begin position="496"/>
        <end position="505"/>
    </location>
</feature>
<feature type="compositionally biased region" description="Polar residues" evidence="1">
    <location>
        <begin position="2418"/>
        <end position="2438"/>
    </location>
</feature>
<feature type="compositionally biased region" description="Basic and acidic residues" evidence="1">
    <location>
        <begin position="1613"/>
        <end position="1625"/>
    </location>
</feature>
<feature type="compositionally biased region" description="Basic and acidic residues" evidence="1">
    <location>
        <begin position="2187"/>
        <end position="2198"/>
    </location>
</feature>
<feature type="compositionally biased region" description="Basic and acidic residues" evidence="1">
    <location>
        <begin position="2231"/>
        <end position="2243"/>
    </location>
</feature>
<feature type="compositionally biased region" description="Polar residues" evidence="1">
    <location>
        <begin position="1563"/>
        <end position="1576"/>
    </location>
</feature>
<feature type="compositionally biased region" description="Basic residues" evidence="1">
    <location>
        <begin position="2597"/>
        <end position="2607"/>
    </location>
</feature>
<feature type="compositionally biased region" description="Basic residues" evidence="1">
    <location>
        <begin position="1992"/>
        <end position="2003"/>
    </location>
</feature>
<feature type="compositionally biased region" description="Basic and acidic residues" evidence="1">
    <location>
        <begin position="2502"/>
        <end position="2513"/>
    </location>
</feature>
<feature type="compositionally biased region" description="Polar residues" evidence="1">
    <location>
        <begin position="615"/>
        <end position="632"/>
    </location>
</feature>
<feature type="compositionally biased region" description="Basic and acidic residues" evidence="1">
    <location>
        <begin position="962"/>
        <end position="983"/>
    </location>
</feature>
<feature type="compositionally biased region" description="Basic residues" evidence="1">
    <location>
        <begin position="1818"/>
        <end position="1828"/>
    </location>
</feature>
<feature type="compositionally biased region" description="Polar residues" evidence="1">
    <location>
        <begin position="1096"/>
        <end position="1106"/>
    </location>
</feature>
<feature type="compositionally biased region" description="Basic residues" evidence="1">
    <location>
        <begin position="1898"/>
        <end position="1908"/>
    </location>
</feature>
<feature type="compositionally biased region" description="Polar residues" evidence="1">
    <location>
        <begin position="697"/>
        <end position="707"/>
    </location>
</feature>
<evidence type="ECO:0000313" key="3">
    <source>
        <dbReference type="Proteomes" id="UP001444661"/>
    </source>
</evidence>
<feature type="region of interest" description="Disordered" evidence="1">
    <location>
        <begin position="1"/>
        <end position="371"/>
    </location>
</feature>
<feature type="compositionally biased region" description="Polar residues" evidence="1">
    <location>
        <begin position="2322"/>
        <end position="2334"/>
    </location>
</feature>
<feature type="compositionally biased region" description="Basic and acidic residues" evidence="1">
    <location>
        <begin position="2791"/>
        <end position="2802"/>
    </location>
</feature>
<feature type="compositionally biased region" description="Basic and acidic residues" evidence="1">
    <location>
        <begin position="2874"/>
        <end position="2889"/>
    </location>
</feature>
<reference evidence="2 3" key="1">
    <citation type="submission" date="2023-01" db="EMBL/GenBank/DDBJ databases">
        <title>Analysis of 21 Apiospora genomes using comparative genomics revels a genus with tremendous synthesis potential of carbohydrate active enzymes and secondary metabolites.</title>
        <authorList>
            <person name="Sorensen T."/>
        </authorList>
    </citation>
    <scope>NUCLEOTIDE SEQUENCE [LARGE SCALE GENOMIC DNA]</scope>
    <source>
        <strain evidence="2 3">CBS 33761</strain>
    </source>
</reference>
<feature type="compositionally biased region" description="Polar residues" evidence="1">
    <location>
        <begin position="655"/>
        <end position="684"/>
    </location>
</feature>
<dbReference type="EMBL" id="JAQQWK010000005">
    <property type="protein sequence ID" value="KAK8042294.1"/>
    <property type="molecule type" value="Genomic_DNA"/>
</dbReference>
<feature type="compositionally biased region" description="Polar residues" evidence="1">
    <location>
        <begin position="1240"/>
        <end position="1254"/>
    </location>
</feature>
<protein>
    <submittedName>
        <fullName evidence="2">Involucrin repeat protein</fullName>
    </submittedName>
</protein>
<feature type="compositionally biased region" description="Polar residues" evidence="1">
    <location>
        <begin position="510"/>
        <end position="525"/>
    </location>
</feature>
<feature type="compositionally biased region" description="Basic and acidic residues" evidence="1">
    <location>
        <begin position="3098"/>
        <end position="3126"/>
    </location>
</feature>
<feature type="region of interest" description="Disordered" evidence="1">
    <location>
        <begin position="429"/>
        <end position="899"/>
    </location>
</feature>
<dbReference type="Proteomes" id="UP001444661">
    <property type="component" value="Unassembled WGS sequence"/>
</dbReference>
<feature type="compositionally biased region" description="Acidic residues" evidence="1">
    <location>
        <begin position="3054"/>
        <end position="3064"/>
    </location>
</feature>
<feature type="compositionally biased region" description="Basic and acidic residues" evidence="1">
    <location>
        <begin position="2465"/>
        <end position="2486"/>
    </location>
</feature>
<gene>
    <name evidence="2" type="ORF">PG993_006817</name>
</gene>
<keyword evidence="3" id="KW-1185">Reference proteome</keyword>
<feature type="compositionally biased region" description="Basic and acidic residues" evidence="1">
    <location>
        <begin position="209"/>
        <end position="218"/>
    </location>
</feature>
<organism evidence="2 3">
    <name type="scientific">Apiospora rasikravindrae</name>
    <dbReference type="NCBI Taxonomy" id="990691"/>
    <lineage>
        <taxon>Eukaryota</taxon>
        <taxon>Fungi</taxon>
        <taxon>Dikarya</taxon>
        <taxon>Ascomycota</taxon>
        <taxon>Pezizomycotina</taxon>
        <taxon>Sordariomycetes</taxon>
        <taxon>Xylariomycetidae</taxon>
        <taxon>Amphisphaeriales</taxon>
        <taxon>Apiosporaceae</taxon>
        <taxon>Apiospora</taxon>
    </lineage>
</organism>
<feature type="compositionally biased region" description="Polar residues" evidence="1">
    <location>
        <begin position="170"/>
        <end position="189"/>
    </location>
</feature>
<feature type="compositionally biased region" description="Basic and acidic residues" evidence="1">
    <location>
        <begin position="2439"/>
        <end position="2453"/>
    </location>
</feature>
<feature type="compositionally biased region" description="Basic residues" evidence="1">
    <location>
        <begin position="645"/>
        <end position="654"/>
    </location>
</feature>
<feature type="compositionally biased region" description="Polar residues" evidence="1">
    <location>
        <begin position="2656"/>
        <end position="2671"/>
    </location>
</feature>
<feature type="compositionally biased region" description="Polar residues" evidence="1">
    <location>
        <begin position="724"/>
        <end position="733"/>
    </location>
</feature>
<feature type="compositionally biased region" description="Low complexity" evidence="1">
    <location>
        <begin position="1640"/>
        <end position="1653"/>
    </location>
</feature>
<evidence type="ECO:0000313" key="2">
    <source>
        <dbReference type="EMBL" id="KAK8042294.1"/>
    </source>
</evidence>
<feature type="compositionally biased region" description="Polar residues" evidence="1">
    <location>
        <begin position="286"/>
        <end position="304"/>
    </location>
</feature>
<feature type="compositionally biased region" description="Polar residues" evidence="1">
    <location>
        <begin position="2398"/>
        <end position="2408"/>
    </location>
</feature>
<feature type="compositionally biased region" description="Basic and acidic residues" evidence="1">
    <location>
        <begin position="450"/>
        <end position="460"/>
    </location>
</feature>
<feature type="compositionally biased region" description="Basic and acidic residues" evidence="1">
    <location>
        <begin position="44"/>
        <end position="53"/>
    </location>
</feature>
<feature type="compositionally biased region" description="Basic and acidic residues" evidence="1">
    <location>
        <begin position="2356"/>
        <end position="2366"/>
    </location>
</feature>
<proteinExistence type="predicted"/>
<name>A0ABR1T6S8_9PEZI</name>
<feature type="compositionally biased region" description="Low complexity" evidence="1">
    <location>
        <begin position="1677"/>
        <end position="1686"/>
    </location>
</feature>
<feature type="compositionally biased region" description="Polar residues" evidence="1">
    <location>
        <begin position="2379"/>
        <end position="2389"/>
    </location>
</feature>
<feature type="compositionally biased region" description="Basic residues" evidence="1">
    <location>
        <begin position="801"/>
        <end position="810"/>
    </location>
</feature>
<feature type="compositionally biased region" description="Polar residues" evidence="1">
    <location>
        <begin position="877"/>
        <end position="889"/>
    </location>
</feature>
<feature type="compositionally biased region" description="Polar residues" evidence="1">
    <location>
        <begin position="1757"/>
        <end position="1775"/>
    </location>
</feature>
<comment type="caution">
    <text evidence="2">The sequence shown here is derived from an EMBL/GenBank/DDBJ whole genome shotgun (WGS) entry which is preliminary data.</text>
</comment>
<feature type="compositionally biased region" description="Polar residues" evidence="1">
    <location>
        <begin position="2982"/>
        <end position="2995"/>
    </location>
</feature>
<feature type="compositionally biased region" description="Basic residues" evidence="1">
    <location>
        <begin position="1516"/>
        <end position="1527"/>
    </location>
</feature>
<feature type="compositionally biased region" description="Polar residues" evidence="1">
    <location>
        <begin position="346"/>
        <end position="361"/>
    </location>
</feature>
<feature type="compositionally biased region" description="Basic residues" evidence="1">
    <location>
        <begin position="322"/>
        <end position="331"/>
    </location>
</feature>
<feature type="compositionally biased region" description="Basic residues" evidence="1">
    <location>
        <begin position="1271"/>
        <end position="1281"/>
    </location>
</feature>
<feature type="compositionally biased region" description="Basic and acidic residues" evidence="1">
    <location>
        <begin position="2091"/>
        <end position="2104"/>
    </location>
</feature>
<feature type="region of interest" description="Disordered" evidence="1">
    <location>
        <begin position="934"/>
        <end position="3175"/>
    </location>
</feature>
<feature type="compositionally biased region" description="Polar residues" evidence="1">
    <location>
        <begin position="1626"/>
        <end position="1639"/>
    </location>
</feature>
<sequence length="3175" mass="341136">MQAQEEDTPRGDLNVEGTSTEIAQPAIETQADDTEAQNANKDQPVGDEHESRVVAEAPLVGTESTAMKAPPVTEAQPVDDGAGIANIDRPSGDEIWSIDESQPVGSEPPSVEAQSTIEAQPAAKALPVIEEEPVSESQSQNDTAIITTPKKNKKKKNRKSVTFDVGSETLAETEQAGPSMNESDTTSALVTEDKSTIQSEVLPPFETPAEDHERRADLEPVPVLVAAHDQQTIVPMEGAKIDNEISASTEPDAGLASNSRRDPLLASLADEDEKCIGQTEELPLISDTQEVPSTSQSTLQQSEPQPVPSPAEIEPSTSSPSKKAKKKKSRKSLALEPEASREISGPETQTLIINEPITTLEENVPGKTVGRDILTPDFVDALSTPPVDSTQTKSSEQDILTPDFVDAPSSLPMDTSMADNAVQDSTVQVAPAEAPMSKDTEVAIPPMSTEEEKPTEKEIEFTSAAEATTPIIEDKPKEEEVQLTPTVSNPPSPVSKKSKKKKAKKSSASQPEESISTSTQDTPDLSTDLPASASATDNAIEPSLTVPSQPETSVLDGLNATEEKQSNEASADIGAEPIIVEPQTAQEQALPDEPIVQSLTREAHKAAEQGLPDQATVQPPTEEPQSSTQTSVPDELVPNSPTSTKNKKKKKGKKTQSVDTAPQDLSSIIPQNGTEVARPTTPTEESAGDALEDKVDQQTQEPSTLKLQPTEIMDNTPAGDHFQEQTTINSQPMQVDVAEKVTVDQEPQEQDTTELQPTQVEAVEKELADQHLQEQTAVESQPVIGENSVGETASESVVPIKKSKKKKNKKSQSTIEPTSDSLVPSINEPLQDVTVADAPNQPQPDETSRSAALPSADVPKPDDARPAESVPLGESFPVTTVPTSATHQSAPEPDYLPSAPAVYVRPMDSVGAPREEIYFPSALSMLPAARALQGHRYPAQAQAETKSSEQQGPPSELEELEEGKNVPEEPHSWAEDSDRRGEPGELGTEALRTTPAPAHATTGFDGPDLSQGKSTEPTVAEEVEGAPAQARTQPDLFSGEEELQRDPGRLGLADPPPDPLTSVDPAGLVRDAGDLPAQPPMAVGENDAPAGDITDPSITPSTQDGPKNSIDISDVKEDSGGSKKGKKNKKKKRQSATESLDPQPEAPSRAIEPVEEPLSQTSPSVEHPIEPEPIAVTQEPSSSIEDQQVERLDIVDADGAASMAKKAKKSQKDSQVLDDLGETAPSVEEPMTESAKDDAVTTQEDAASESTPASMTGADEVQPEKEWAPVKKSKKDKKKNKASSVPLDTEVPSEPTTVAEDPLLEPAASTEPPVNVDDQATKDESSFREVVADDEWSAIQPKESKKKKARTSLADEGEDKSTDVAAEPTPEAEVPLPSEEVVKPEDDVDAAPATPKKSKKDKKKRKSVAFADSAEEQPMGSLEKAQDGVASSDPTDEPAPVDSEVKPEPAVLSDVPTGKSSSSGPLENKDDQAWSVPSSEPLEVPNSGPDESTSQATIDRDVSGVSPDEEFTAVTKKSKKDKKKAKKKSQEQELDATAPEMPAALDETASTTGQHTEIHRDIGNSSAVTQDETTPEQAIAETTVLDEPKQVKAESIVEVPSERPQSPSAEPEAVDKQSTDTRDLPSQDSSNIEQTIGHSTETPAEQPEEQPVQTHDDEFTVVPTKKSKKDKKKKKSSQAQLQDSSSVETPTEQQSFLAPGQPSEKEPSATEPWVTEDIAGPSEEQPVEEHNDQDGTIVADKSTLKAGLETSEVAHEASSTLAEPASVGSNITTVPELQAASEDQTKEDTLQLDRDLPEQTNTLDTVAEDEWGISSPAKSKKDKKKKKKGAELTSEEQLIAPIEEASAPSPLVDAPVEAPLLEGATPDQSIAPSLEDKSGPSEELSVSDRPKPEVVSPKKSKDKKKKKQTSSWEDELGELPTPAENEPAALPSDTAPQQVDEVVVAEASPEEHKGADVLSTDEKKDGSLSEPAVDAPLDEPKEDIPEYFAPVKKSKKDKKKKRQASPWEDEVPQGTAPEPSEMASTVVEEPPSQPSETVGEPANHPVEEGVLPIDETQKDEEANREGLGQHPPVSGEFLDIEAVEATPALDDVQREAPADKEVESKQALGTPLATESDTKKVAEDASPEYTSSKKSKKEKRKKRAAQLHDDLENVPVMAVEESAPIQNPRDAPLAAGETVPEAVVSEEGPKELDVKNPPEEITAEEDLPVTDRLNTETELPEPAVFKKSKTDKKASREQDEREPLPSSPPTGAEPSTAQAQGHVDIPIHSEKLPNLTNEPMPEELFKEPLAEQQSVPEEQPALQEHTLPQDASVSEEPLTDPTLESTVTKDSTVPSDDLADKKGSDTITATPQELVDQPRELVHSLGDRTTGLSEGGQPTPDQASANNLATELRVDAPTQPQVEDTMTSRLPIRVLSREVQSPASAVTTDESARASHQSQKQEDAIEVTERELQSDVPSEQPVDGAKSKEDKKKGKANFKLDLERILSRQVTSRQVPANPKGAQREVTEPKQIDPSEELPATPAAAEWADHGATKKDTAILETEPASRKQMPDTQHSLATHDIVANDDTAKALLPKPATDDLIPNEPTDSEGAAATSKRGRGDKKRKSSVLPETEPEPVAEHAPSDESVSLGVENDEAVSRGALTGPMMIDQPQADAPTSTELAPTQPTSTEVEMANPTPATPERATSQHRQVSGPVDVDLSPAQLSSHIDHEPPFDQSTQPGKKVRMQSFLDDAVIPEPISATPEPTPEPVREPTPEPMPEPVREPTPEPTPSHLEHPTPEAEASSPSKTVLDDNTQRREVPQSDSMAREFAALYFDQPASGEKSRSRPRRAPRGQGMPNLDMKYNTLPILTPQRDLAVSYFEKGPGNRQKSAQGDRDTSTEDVQRGTDEAEALLAASALAGGVEKMTEQFGSSKKTKTKDKKKSENTGRGTSQEEDIHTPNTITANTEDKTDNRSATSLLRLVEDATSDSPESPIVGRGQKTGSATDRSFLSKESMQESKDLQDSQNSELIRDIEELDTSEPQAQSSPGPMPSHDMADFGRRSTMSMRSLPPVEEETHEELEDDLRHESQPGQALRSPEINRDSGFMADSPNPMRHGQFEDDTQRDSGVHLRDWADNSFTRRREGLSTLDEGARLSWASTDSRSTPKSEERRLKKSPLGDDAPPPQPILGTQWI</sequence>
<feature type="compositionally biased region" description="Basic and acidic residues" evidence="1">
    <location>
        <begin position="1949"/>
        <end position="1967"/>
    </location>
</feature>
<feature type="compositionally biased region" description="Basic and acidic residues" evidence="1">
    <location>
        <begin position="2055"/>
        <end position="2064"/>
    </location>
</feature>
<evidence type="ECO:0000256" key="1">
    <source>
        <dbReference type="SAM" id="MobiDB-lite"/>
    </source>
</evidence>
<feature type="compositionally biased region" description="Polar residues" evidence="1">
    <location>
        <begin position="135"/>
        <end position="146"/>
    </location>
</feature>
<feature type="compositionally biased region" description="Basic residues" evidence="1">
    <location>
        <begin position="1123"/>
        <end position="1134"/>
    </location>
</feature>
<feature type="compositionally biased region" description="Basic residues" evidence="1">
    <location>
        <begin position="150"/>
        <end position="159"/>
    </location>
</feature>
<feature type="compositionally biased region" description="Basic residues" evidence="1">
    <location>
        <begin position="1396"/>
        <end position="1407"/>
    </location>
</feature>
<accession>A0ABR1T6S8</accession>
<feature type="compositionally biased region" description="Basic and acidic residues" evidence="1">
    <location>
        <begin position="1319"/>
        <end position="1331"/>
    </location>
</feature>
<feature type="compositionally biased region" description="Basic residues" evidence="1">
    <location>
        <begin position="2133"/>
        <end position="2145"/>
    </location>
</feature>
<feature type="compositionally biased region" description="Basic and acidic residues" evidence="1">
    <location>
        <begin position="2527"/>
        <end position="2550"/>
    </location>
</feature>